<proteinExistence type="predicted"/>
<accession>A0A1I1ZPN8</accession>
<reference evidence="4" key="1">
    <citation type="submission" date="2016-10" db="EMBL/GenBank/DDBJ databases">
        <authorList>
            <person name="Varghese N."/>
            <person name="Submissions S."/>
        </authorList>
    </citation>
    <scope>NUCLEOTIDE SEQUENCE [LARGE SCALE GENOMIC DNA]</scope>
    <source>
        <strain evidence="4">CGMCC 1.10223</strain>
    </source>
</reference>
<sequence>MKILFLERGELWSYGLPDGLRDLGHQVRASGPVHKRKLIRQLSSFKPDLLVSVGWGPDHTTTKQRLVRSLATQYKIPLVYWSTEDPNFTEVFTLPLLRRMKPDYTFSISAKTAKRFHKMGYPAAHLEYAFHPKVHYRTKAKKQYQTDIVVVANAYPDVLRKYPKLYRNKSIRILVRPLLRNGYRIDFYGRNWSRMKPFLGYSIPKKSIKGPIPYKAANKVFSSAKIVLGLQNYTDMLTQRTYETLGSEGFFLTNDTPAVRKILKPGRDVAVSSSPKETLRKVRFYLDNASEREKIRRNGRRTIAMYNYTTRARFMLSTLRRRGLIP</sequence>
<name>A0A1I1ZPN8_9BACL</name>
<keyword evidence="4" id="KW-1185">Reference proteome</keyword>
<evidence type="ECO:0000313" key="4">
    <source>
        <dbReference type="Proteomes" id="UP000183410"/>
    </source>
</evidence>
<dbReference type="Pfam" id="PF12996">
    <property type="entry name" value="DUF3880"/>
    <property type="match status" value="1"/>
</dbReference>
<feature type="domain" description="Spore protein YkvP/CgeB glycosyl transferase-like" evidence="2">
    <location>
        <begin position="172"/>
        <end position="316"/>
    </location>
</feature>
<feature type="domain" description="Spore protein YkvP N-terminal" evidence="1">
    <location>
        <begin position="3"/>
        <end position="108"/>
    </location>
</feature>
<dbReference type="Proteomes" id="UP000183410">
    <property type="component" value="Unassembled WGS sequence"/>
</dbReference>
<evidence type="ECO:0000259" key="1">
    <source>
        <dbReference type="Pfam" id="PF12996"/>
    </source>
</evidence>
<evidence type="ECO:0000259" key="2">
    <source>
        <dbReference type="Pfam" id="PF13524"/>
    </source>
</evidence>
<dbReference type="SUPFAM" id="SSF53756">
    <property type="entry name" value="UDP-Glycosyltransferase/glycogen phosphorylase"/>
    <property type="match status" value="1"/>
</dbReference>
<dbReference type="InterPro" id="IPR024542">
    <property type="entry name" value="YkvP_N"/>
</dbReference>
<gene>
    <name evidence="3" type="ORF">SAMN04487969_10210</name>
</gene>
<organism evidence="3 4">
    <name type="scientific">Paenibacillus algorifonticola</name>
    <dbReference type="NCBI Taxonomy" id="684063"/>
    <lineage>
        <taxon>Bacteria</taxon>
        <taxon>Bacillati</taxon>
        <taxon>Bacillota</taxon>
        <taxon>Bacilli</taxon>
        <taxon>Bacillales</taxon>
        <taxon>Paenibacillaceae</taxon>
        <taxon>Paenibacillus</taxon>
    </lineage>
</organism>
<dbReference type="RefSeq" id="WP_046229831.1">
    <property type="nucleotide sequence ID" value="NZ_FONN01000002.1"/>
</dbReference>
<dbReference type="Pfam" id="PF13524">
    <property type="entry name" value="Glyco_trans_1_2"/>
    <property type="match status" value="1"/>
</dbReference>
<dbReference type="InterPro" id="IPR055259">
    <property type="entry name" value="YkvP/CgeB_Glyco_trans-like"/>
</dbReference>
<dbReference type="EMBL" id="FONN01000002">
    <property type="protein sequence ID" value="SFE33635.1"/>
    <property type="molecule type" value="Genomic_DNA"/>
</dbReference>
<protein>
    <submittedName>
        <fullName evidence="3">Spore maturation protein CgeB</fullName>
    </submittedName>
</protein>
<evidence type="ECO:0000313" key="3">
    <source>
        <dbReference type="EMBL" id="SFE33635.1"/>
    </source>
</evidence>
<dbReference type="AlphaFoldDB" id="A0A1I1ZPN8"/>